<dbReference type="AlphaFoldDB" id="A0A382F133"/>
<name>A0A382F133_9ZZZZ</name>
<accession>A0A382F133</accession>
<gene>
    <name evidence="1" type="ORF">METZ01_LOCUS208651</name>
</gene>
<dbReference type="EMBL" id="UINC01047038">
    <property type="protein sequence ID" value="SVB55797.1"/>
    <property type="molecule type" value="Genomic_DNA"/>
</dbReference>
<reference evidence="1" key="1">
    <citation type="submission" date="2018-05" db="EMBL/GenBank/DDBJ databases">
        <authorList>
            <person name="Lanie J.A."/>
            <person name="Ng W.-L."/>
            <person name="Kazmierczak K.M."/>
            <person name="Andrzejewski T.M."/>
            <person name="Davidsen T.M."/>
            <person name="Wayne K.J."/>
            <person name="Tettelin H."/>
            <person name="Glass J.I."/>
            <person name="Rusch D."/>
            <person name="Podicherti R."/>
            <person name="Tsui H.-C.T."/>
            <person name="Winkler M.E."/>
        </authorList>
    </citation>
    <scope>NUCLEOTIDE SEQUENCE</scope>
</reference>
<organism evidence="1">
    <name type="scientific">marine metagenome</name>
    <dbReference type="NCBI Taxonomy" id="408172"/>
    <lineage>
        <taxon>unclassified sequences</taxon>
        <taxon>metagenomes</taxon>
        <taxon>ecological metagenomes</taxon>
    </lineage>
</organism>
<evidence type="ECO:0000313" key="1">
    <source>
        <dbReference type="EMBL" id="SVB55797.1"/>
    </source>
</evidence>
<protein>
    <submittedName>
        <fullName evidence="1">Uncharacterized protein</fullName>
    </submittedName>
</protein>
<proteinExistence type="predicted"/>
<sequence length="55" mass="6197">MRGNDRLVLVAHFVIPAKAGTQSPFAAATSLYTGLRRLDWPHRTNPARQQPVRRT</sequence>